<organism evidence="2">
    <name type="scientific">freshwater metagenome</name>
    <dbReference type="NCBI Taxonomy" id="449393"/>
    <lineage>
        <taxon>unclassified sequences</taxon>
        <taxon>metagenomes</taxon>
        <taxon>ecological metagenomes</taxon>
    </lineage>
</organism>
<dbReference type="InterPro" id="IPR011008">
    <property type="entry name" value="Dimeric_a/b-barrel"/>
</dbReference>
<dbReference type="AlphaFoldDB" id="A0A6J6E925"/>
<gene>
    <name evidence="2" type="ORF">UFOPK1726_00328</name>
</gene>
<dbReference type="Pfam" id="PF03992">
    <property type="entry name" value="ABM"/>
    <property type="match status" value="1"/>
</dbReference>
<reference evidence="2" key="1">
    <citation type="submission" date="2020-05" db="EMBL/GenBank/DDBJ databases">
        <authorList>
            <person name="Chiriac C."/>
            <person name="Salcher M."/>
            <person name="Ghai R."/>
            <person name="Kavagutti S V."/>
        </authorList>
    </citation>
    <scope>NUCLEOTIDE SEQUENCE</scope>
</reference>
<dbReference type="Gene3D" id="3.30.70.100">
    <property type="match status" value="1"/>
</dbReference>
<dbReference type="PROSITE" id="PS51725">
    <property type="entry name" value="ABM"/>
    <property type="match status" value="1"/>
</dbReference>
<protein>
    <submittedName>
        <fullName evidence="2">Unannotated protein</fullName>
    </submittedName>
</protein>
<evidence type="ECO:0000259" key="1">
    <source>
        <dbReference type="PROSITE" id="PS51725"/>
    </source>
</evidence>
<evidence type="ECO:0000313" key="2">
    <source>
        <dbReference type="EMBL" id="CAB4571774.1"/>
    </source>
</evidence>
<name>A0A6J6E925_9ZZZZ</name>
<accession>A0A6J6E925</accession>
<feature type="domain" description="ABM" evidence="1">
    <location>
        <begin position="2"/>
        <end position="93"/>
    </location>
</feature>
<sequence>MILETAKIKVATENRADFETALAKAVSDVLSKSPGFVKFEFLTGEEESDTYLLHIYWNTLEDHTVGFRESDLFTQWRGLIGPFFAAAPEITHWQVN</sequence>
<dbReference type="InterPro" id="IPR007138">
    <property type="entry name" value="ABM_dom"/>
</dbReference>
<proteinExistence type="predicted"/>
<dbReference type="EMBL" id="CAEZTT010000023">
    <property type="protein sequence ID" value="CAB4571774.1"/>
    <property type="molecule type" value="Genomic_DNA"/>
</dbReference>
<dbReference type="SUPFAM" id="SSF54909">
    <property type="entry name" value="Dimeric alpha+beta barrel"/>
    <property type="match status" value="1"/>
</dbReference>